<gene>
    <name evidence="2" type="ORF">Tci_931582</name>
</gene>
<protein>
    <submittedName>
        <fullName evidence="2">Uncharacterized protein</fullName>
    </submittedName>
</protein>
<dbReference type="AlphaFoldDB" id="A0A699XK84"/>
<feature type="compositionally biased region" description="Low complexity" evidence="1">
    <location>
        <begin position="11"/>
        <end position="29"/>
    </location>
</feature>
<feature type="non-terminal residue" evidence="2">
    <location>
        <position position="1"/>
    </location>
</feature>
<evidence type="ECO:0000313" key="2">
    <source>
        <dbReference type="EMBL" id="GFD59613.1"/>
    </source>
</evidence>
<organism evidence="2">
    <name type="scientific">Tanacetum cinerariifolium</name>
    <name type="common">Dalmatian daisy</name>
    <name type="synonym">Chrysanthemum cinerariifolium</name>
    <dbReference type="NCBI Taxonomy" id="118510"/>
    <lineage>
        <taxon>Eukaryota</taxon>
        <taxon>Viridiplantae</taxon>
        <taxon>Streptophyta</taxon>
        <taxon>Embryophyta</taxon>
        <taxon>Tracheophyta</taxon>
        <taxon>Spermatophyta</taxon>
        <taxon>Magnoliopsida</taxon>
        <taxon>eudicotyledons</taxon>
        <taxon>Gunneridae</taxon>
        <taxon>Pentapetalae</taxon>
        <taxon>asterids</taxon>
        <taxon>campanulids</taxon>
        <taxon>Asterales</taxon>
        <taxon>Asteraceae</taxon>
        <taxon>Asteroideae</taxon>
        <taxon>Anthemideae</taxon>
        <taxon>Anthemidinae</taxon>
        <taxon>Tanacetum</taxon>
    </lineage>
</organism>
<proteinExistence type="predicted"/>
<feature type="region of interest" description="Disordered" evidence="1">
    <location>
        <begin position="1"/>
        <end position="72"/>
    </location>
</feature>
<reference evidence="2" key="1">
    <citation type="journal article" date="2019" name="Sci. Rep.">
        <title>Draft genome of Tanacetum cinerariifolium, the natural source of mosquito coil.</title>
        <authorList>
            <person name="Yamashiro T."/>
            <person name="Shiraishi A."/>
            <person name="Satake H."/>
            <person name="Nakayama K."/>
        </authorList>
    </citation>
    <scope>NUCLEOTIDE SEQUENCE</scope>
</reference>
<feature type="compositionally biased region" description="Polar residues" evidence="1">
    <location>
        <begin position="51"/>
        <end position="65"/>
    </location>
</feature>
<name>A0A699XK84_TANCI</name>
<dbReference type="EMBL" id="BKCJ011867251">
    <property type="protein sequence ID" value="GFD59613.1"/>
    <property type="molecule type" value="Genomic_DNA"/>
</dbReference>
<sequence length="72" mass="7630">RRAGAWFAPNLGRPRASSGARARRGLPASHSHCGGRTPARRTCRGFRGPSPRSTRSFPAATNTRGSAAAEWA</sequence>
<accession>A0A699XK84</accession>
<evidence type="ECO:0000256" key="1">
    <source>
        <dbReference type="SAM" id="MobiDB-lite"/>
    </source>
</evidence>
<comment type="caution">
    <text evidence="2">The sequence shown here is derived from an EMBL/GenBank/DDBJ whole genome shotgun (WGS) entry which is preliminary data.</text>
</comment>